<dbReference type="CDD" id="cd14014">
    <property type="entry name" value="STKc_PknB_like"/>
    <property type="match status" value="1"/>
</dbReference>
<keyword evidence="6" id="KW-1133">Transmembrane helix</keyword>
<keyword evidence="6" id="KW-0812">Transmembrane</keyword>
<dbReference type="InterPro" id="IPR008271">
    <property type="entry name" value="Ser/Thr_kinase_AS"/>
</dbReference>
<evidence type="ECO:0000256" key="1">
    <source>
        <dbReference type="ARBA" id="ARBA00022679"/>
    </source>
</evidence>
<keyword evidence="2 5" id="KW-0547">Nucleotide-binding</keyword>
<evidence type="ECO:0000256" key="2">
    <source>
        <dbReference type="ARBA" id="ARBA00022741"/>
    </source>
</evidence>
<dbReference type="PROSITE" id="PS50011">
    <property type="entry name" value="PROTEIN_KINASE_DOM"/>
    <property type="match status" value="1"/>
</dbReference>
<sequence length="677" mass="70966">MADRLRSTDPEFIGRYRTLSRLGEGGMGSVYLAQDPGGRLVAVKVIRPEYAHDQQFRARFRSEVNRAREVPPFCTAEVLDADPDHETPYLVVEYVDGPSLNEVVTENGPLAGGSLHGVAVGVASALAAIHGVGVIHRDLKPRNVLFALGIPKVIDFGIARPLEPTSFHTKAEEVVGTLAYMAPERLDPETDRLLTAAVDVFAWGAVVTYAGTGRTPFGGDTPAVTAARILTQPPRIGDLPPYLAELVGAALEKAPENRPTAPELLDRLLVTGGPSTPPLPAELRREAEAAQQSGRYQTGPRRFRPARRHRIVAIGAAIAVVAGAAAGLGLRSQEPLERTAEAAPSAVSSAPAAPAGPVLFDSLRSDALFSAARGDTGSCAYQRGLRVTAAAGSVAVCGDYDQTVFPASQSITVSAVLADAGSCAAVWFRGTNTPDQEDAHFADAYQVEVCAGTVRLASSIGGDQDLIATADRVTTTGVAHRIQVVTGDREATVTIDGGPALRGELTETALLSGRVLLGAVAGAKARARVTFTDVQLRSGAVPDVPAVPAFTTGDAQFTAGMWLLHDAGHTAIVEPAEYLTGAEYCRQVAVDAGSPKCAKPFVPVLSAIRVSLPISTKPQYLDYRSGPATCVDPRTHAGTCQVGFDEFSTTSGETSPWPALVTVRAGRVVSVARLDLT</sequence>
<accession>A0ABQ4BMZ0</accession>
<keyword evidence="4 5" id="KW-0067">ATP-binding</keyword>
<dbReference type="InterPro" id="IPR017441">
    <property type="entry name" value="Protein_kinase_ATP_BS"/>
</dbReference>
<protein>
    <recommendedName>
        <fullName evidence="7">Protein kinase domain-containing protein</fullName>
    </recommendedName>
</protein>
<dbReference type="Gene3D" id="1.10.510.10">
    <property type="entry name" value="Transferase(Phosphotransferase) domain 1"/>
    <property type="match status" value="1"/>
</dbReference>
<gene>
    <name evidence="8" type="ORF">Apa02nite_081610</name>
</gene>
<dbReference type="RefSeq" id="WP_203829811.1">
    <property type="nucleotide sequence ID" value="NZ_BAAATY010000047.1"/>
</dbReference>
<dbReference type="Gene3D" id="2.60.120.560">
    <property type="entry name" value="Exo-inulinase, domain 1"/>
    <property type="match status" value="1"/>
</dbReference>
<dbReference type="InterPro" id="IPR011009">
    <property type="entry name" value="Kinase-like_dom_sf"/>
</dbReference>
<keyword evidence="3" id="KW-0418">Kinase</keyword>
<keyword evidence="1" id="KW-0808">Transferase</keyword>
<dbReference type="EMBL" id="BOMS01000137">
    <property type="protein sequence ID" value="GIE72053.1"/>
    <property type="molecule type" value="Genomic_DNA"/>
</dbReference>
<dbReference type="Proteomes" id="UP000624709">
    <property type="component" value="Unassembled WGS sequence"/>
</dbReference>
<evidence type="ECO:0000256" key="3">
    <source>
        <dbReference type="ARBA" id="ARBA00022777"/>
    </source>
</evidence>
<dbReference type="Pfam" id="PF00069">
    <property type="entry name" value="Pkinase"/>
    <property type="match status" value="1"/>
</dbReference>
<evidence type="ECO:0000256" key="4">
    <source>
        <dbReference type="ARBA" id="ARBA00022840"/>
    </source>
</evidence>
<keyword evidence="6" id="KW-0472">Membrane</keyword>
<feature type="transmembrane region" description="Helical" evidence="6">
    <location>
        <begin position="311"/>
        <end position="330"/>
    </location>
</feature>
<proteinExistence type="predicted"/>
<dbReference type="PROSITE" id="PS00108">
    <property type="entry name" value="PROTEIN_KINASE_ST"/>
    <property type="match status" value="1"/>
</dbReference>
<comment type="caution">
    <text evidence="8">The sequence shown here is derived from an EMBL/GenBank/DDBJ whole genome shotgun (WGS) entry which is preliminary data.</text>
</comment>
<dbReference type="PROSITE" id="PS00107">
    <property type="entry name" value="PROTEIN_KINASE_ATP"/>
    <property type="match status" value="1"/>
</dbReference>
<dbReference type="InterPro" id="IPR000719">
    <property type="entry name" value="Prot_kinase_dom"/>
</dbReference>
<evidence type="ECO:0000259" key="7">
    <source>
        <dbReference type="PROSITE" id="PS50011"/>
    </source>
</evidence>
<dbReference type="Gene3D" id="3.30.200.20">
    <property type="entry name" value="Phosphorylase Kinase, domain 1"/>
    <property type="match status" value="1"/>
</dbReference>
<dbReference type="SUPFAM" id="SSF56112">
    <property type="entry name" value="Protein kinase-like (PK-like)"/>
    <property type="match status" value="1"/>
</dbReference>
<evidence type="ECO:0000313" key="8">
    <source>
        <dbReference type="EMBL" id="GIE72053.1"/>
    </source>
</evidence>
<dbReference type="PANTHER" id="PTHR43289:SF34">
    <property type="entry name" value="SERINE_THREONINE-PROTEIN KINASE YBDM-RELATED"/>
    <property type="match status" value="1"/>
</dbReference>
<feature type="binding site" evidence="5">
    <location>
        <position position="44"/>
    </location>
    <ligand>
        <name>ATP</name>
        <dbReference type="ChEBI" id="CHEBI:30616"/>
    </ligand>
</feature>
<reference evidence="8 9" key="1">
    <citation type="submission" date="2021-01" db="EMBL/GenBank/DDBJ databases">
        <title>Whole genome shotgun sequence of Actinoplanes palleronii NBRC 14916.</title>
        <authorList>
            <person name="Komaki H."/>
            <person name="Tamura T."/>
        </authorList>
    </citation>
    <scope>NUCLEOTIDE SEQUENCE [LARGE SCALE GENOMIC DNA]</scope>
    <source>
        <strain evidence="8 9">NBRC 14916</strain>
    </source>
</reference>
<dbReference type="SMART" id="SM00220">
    <property type="entry name" value="S_TKc"/>
    <property type="match status" value="1"/>
</dbReference>
<evidence type="ECO:0000313" key="9">
    <source>
        <dbReference type="Proteomes" id="UP000624709"/>
    </source>
</evidence>
<dbReference type="PANTHER" id="PTHR43289">
    <property type="entry name" value="MITOGEN-ACTIVATED PROTEIN KINASE KINASE KINASE 20-RELATED"/>
    <property type="match status" value="1"/>
</dbReference>
<evidence type="ECO:0000256" key="5">
    <source>
        <dbReference type="PROSITE-ProRule" id="PRU10141"/>
    </source>
</evidence>
<keyword evidence="9" id="KW-1185">Reference proteome</keyword>
<name>A0ABQ4BMZ0_9ACTN</name>
<feature type="domain" description="Protein kinase" evidence="7">
    <location>
        <begin position="16"/>
        <end position="270"/>
    </location>
</feature>
<evidence type="ECO:0000256" key="6">
    <source>
        <dbReference type="SAM" id="Phobius"/>
    </source>
</evidence>
<organism evidence="8 9">
    <name type="scientific">Actinoplanes palleronii</name>
    <dbReference type="NCBI Taxonomy" id="113570"/>
    <lineage>
        <taxon>Bacteria</taxon>
        <taxon>Bacillati</taxon>
        <taxon>Actinomycetota</taxon>
        <taxon>Actinomycetes</taxon>
        <taxon>Micromonosporales</taxon>
        <taxon>Micromonosporaceae</taxon>
        <taxon>Actinoplanes</taxon>
    </lineage>
</organism>